<evidence type="ECO:0000313" key="1">
    <source>
        <dbReference type="EMBL" id="GMH56805.1"/>
    </source>
</evidence>
<protein>
    <submittedName>
        <fullName evidence="1">Uncharacterized protein</fullName>
    </submittedName>
</protein>
<sequence length="124" mass="13797">MFVDGTESRFTRIGAHVDTGCSHLLMKKELLRTYRRSPVAAVIFEIEETEFSVPRSHLEFAAAPYPLQEVDRIGELPRSYKLGNGETVDADASFDVNMGVAVLSAFQGVAFEIREDGNQVGFLR</sequence>
<evidence type="ECO:0000313" key="2">
    <source>
        <dbReference type="Proteomes" id="UP001165082"/>
    </source>
</evidence>
<accession>A0A9W6ZU71</accession>
<gene>
    <name evidence="1" type="ORF">TrRE_jg12759</name>
</gene>
<reference evidence="1" key="1">
    <citation type="submission" date="2022-07" db="EMBL/GenBank/DDBJ databases">
        <title>Genome analysis of Parmales, a sister group of diatoms, reveals the evolutionary specialization of diatoms from phago-mixotrophs to photoautotrophs.</title>
        <authorList>
            <person name="Ban H."/>
            <person name="Sato S."/>
            <person name="Yoshikawa S."/>
            <person name="Kazumasa Y."/>
            <person name="Nakamura Y."/>
            <person name="Ichinomiya M."/>
            <person name="Saitoh K."/>
            <person name="Sato N."/>
            <person name="Blanc-Mathieu R."/>
            <person name="Endo H."/>
            <person name="Kuwata A."/>
            <person name="Ogata H."/>
        </authorList>
    </citation>
    <scope>NUCLEOTIDE SEQUENCE</scope>
</reference>
<dbReference type="Proteomes" id="UP001165082">
    <property type="component" value="Unassembled WGS sequence"/>
</dbReference>
<dbReference type="EMBL" id="BRXZ01002201">
    <property type="protein sequence ID" value="GMH56805.1"/>
    <property type="molecule type" value="Genomic_DNA"/>
</dbReference>
<dbReference type="OrthoDB" id="10424083at2759"/>
<organism evidence="1 2">
    <name type="scientific">Triparma retinervis</name>
    <dbReference type="NCBI Taxonomy" id="2557542"/>
    <lineage>
        <taxon>Eukaryota</taxon>
        <taxon>Sar</taxon>
        <taxon>Stramenopiles</taxon>
        <taxon>Ochrophyta</taxon>
        <taxon>Bolidophyceae</taxon>
        <taxon>Parmales</taxon>
        <taxon>Triparmaceae</taxon>
        <taxon>Triparma</taxon>
    </lineage>
</organism>
<dbReference type="AlphaFoldDB" id="A0A9W6ZU71"/>
<name>A0A9W6ZU71_9STRA</name>
<proteinExistence type="predicted"/>
<keyword evidence="2" id="KW-1185">Reference proteome</keyword>
<comment type="caution">
    <text evidence="1">The sequence shown here is derived from an EMBL/GenBank/DDBJ whole genome shotgun (WGS) entry which is preliminary data.</text>
</comment>